<dbReference type="EC" id="2.7.11.1" evidence="3"/>
<dbReference type="PROSITE" id="PS50011">
    <property type="entry name" value="PROTEIN_KINASE_DOM"/>
    <property type="match status" value="1"/>
</dbReference>
<dbReference type="EMBL" id="UIGY01000001">
    <property type="protein sequence ID" value="SUZ07579.1"/>
    <property type="molecule type" value="Genomic_DNA"/>
</dbReference>
<dbReference type="HOGENOM" id="CLU_685095_0_0_1"/>
<dbReference type="Gene3D" id="1.10.510.10">
    <property type="entry name" value="Transferase(Phosphotransferase) domain 1"/>
    <property type="match status" value="1"/>
</dbReference>
<evidence type="ECO:0000256" key="1">
    <source>
        <dbReference type="ARBA" id="ARBA00003747"/>
    </source>
</evidence>
<feature type="region of interest" description="Disordered" evidence="10">
    <location>
        <begin position="62"/>
        <end position="152"/>
    </location>
</feature>
<dbReference type="InterPro" id="IPR040976">
    <property type="entry name" value="Pkinase_fungal"/>
</dbReference>
<feature type="non-terminal residue" evidence="13">
    <location>
        <position position="402"/>
    </location>
</feature>
<gene>
    <name evidence="12" type="ORF">BGT96224_A21466</name>
    <name evidence="13" type="ORF">BGT96224V2_LOCUS813</name>
</gene>
<dbReference type="InterPro" id="IPR000719">
    <property type="entry name" value="Prot_kinase_dom"/>
</dbReference>
<sequence length="402" mass="44258">MRVWDIARVAQKNTAMISDRGNGNPIDSGKAAPVKIVRRSTRTSSGEPVKYFVQTRKIGQFFKPESSESGSKRCRSPDLAQDDDSTVPERDLKRLRISSTAKETVSGGGTAPTSTQVGPLTPALVDRTGDGSEATPTAVNDEDADDTGTSELSIVYRDRQKTFIATKPHGRSISEETTALELLQGIRDSILAHQSLFKEARILHRDVSINNIILTDPAVNNGRYGLLIDLDLAISLNDVNRDRDVQNTTGAMEYIALGILEDIIFETGKGYLHTYRHDLESFFYVLVSACIRFGWGDKKSGRPYILASWYTGTVKQMYDAKYGAMGSKFFQNLILNHFSARSTGVDTSTNPFADEVYDLILKAFDDEIKGIKLSAGDEAVPDLKERMPLTPRADTETLSAEG</sequence>
<comment type="subunit">
    <text evidence="2">Component of the EKC/KEOPS complex composed of at least BUD32, CGI121, GON7, KAE1 and PCC1; the whole complex dimerizes.</text>
</comment>
<evidence type="ECO:0000313" key="14">
    <source>
        <dbReference type="Proteomes" id="UP000053110"/>
    </source>
</evidence>
<name>A0A061HMW2_BLUGR</name>
<evidence type="ECO:0000256" key="3">
    <source>
        <dbReference type="ARBA" id="ARBA00012513"/>
    </source>
</evidence>
<evidence type="ECO:0000313" key="12">
    <source>
        <dbReference type="EMBL" id="EPQ67214.1"/>
    </source>
</evidence>
<dbReference type="GO" id="GO:0004674">
    <property type="term" value="F:protein serine/threonine kinase activity"/>
    <property type="evidence" value="ECO:0007669"/>
    <property type="project" value="UniProtKB-EC"/>
</dbReference>
<evidence type="ECO:0000256" key="5">
    <source>
        <dbReference type="ARBA" id="ARBA00019973"/>
    </source>
</evidence>
<reference evidence="14" key="1">
    <citation type="journal article" date="2013" name="Nat. Genet.">
        <title>The wheat powdery mildew genome shows the unique evolution of an obligate biotroph.</title>
        <authorList>
            <person name="Wicker T."/>
            <person name="Oberhaensli S."/>
            <person name="Parlange F."/>
            <person name="Buchmann J.P."/>
            <person name="Shatalina M."/>
            <person name="Roffler S."/>
            <person name="Ben-David R."/>
            <person name="Dolezel J."/>
            <person name="Simkova H."/>
            <person name="Schulze-Lefert P."/>
            <person name="Spanu P.D."/>
            <person name="Bruggmann R."/>
            <person name="Amselem J."/>
            <person name="Quesneville H."/>
            <person name="Ver Loren van Themaat E."/>
            <person name="Paape T."/>
            <person name="Shimizu K.K."/>
            <person name="Keller B."/>
        </authorList>
    </citation>
    <scope>NUCLEOTIDE SEQUENCE [LARGE SCALE GENOMIC DNA]</scope>
    <source>
        <strain evidence="14">96224</strain>
    </source>
</reference>
<feature type="domain" description="Protein kinase" evidence="11">
    <location>
        <begin position="1"/>
        <end position="353"/>
    </location>
</feature>
<dbReference type="SUPFAM" id="SSF56112">
    <property type="entry name" value="Protein kinase-like (PK-like)"/>
    <property type="match status" value="1"/>
</dbReference>
<protein>
    <recommendedName>
        <fullName evidence="5">EKC/KEOPS complex subunit BUD32</fullName>
        <ecNumber evidence="3">2.7.11.1</ecNumber>
    </recommendedName>
    <alternativeName>
        <fullName evidence="6 7">Atypical Serine/threonine protein kinase BUD32</fullName>
    </alternativeName>
    <alternativeName>
        <fullName evidence="4">EKC/KEOPS complex subunit bud32</fullName>
    </alternativeName>
</protein>
<dbReference type="GO" id="GO:0005524">
    <property type="term" value="F:ATP binding"/>
    <property type="evidence" value="ECO:0007669"/>
    <property type="project" value="InterPro"/>
</dbReference>
<dbReference type="PROSITE" id="PS00109">
    <property type="entry name" value="PROTEIN_KINASE_TYR"/>
    <property type="match status" value="1"/>
</dbReference>
<dbReference type="Proteomes" id="UP000053110">
    <property type="component" value="Unassembled WGS sequence"/>
</dbReference>
<evidence type="ECO:0000256" key="4">
    <source>
        <dbReference type="ARBA" id="ARBA00013948"/>
    </source>
</evidence>
<comment type="function">
    <text evidence="1">Component of the EKC/KEOPS complex that is required for the formation of a threonylcarbamoyl group on adenosine at position 37 (t(6)A37) in tRNAs that read codons beginning with adenine. The complex is probably involved in the transfer of the threonylcarbamoyl moiety of threonylcarbamoyl-AMP (TC-AMP) to the N6 group of A37. BUD32 has ATPase activity in the context of the EKC/KEOPS complex and likely plays a supporting role to the catalytic subunit KAE1. The EKC/KEOPS complex also promotes both telomere uncapping and telomere elongation. The complex is required for efficient recruitment of transcriptional coactivators.</text>
</comment>
<dbReference type="PANTHER" id="PTHR38248:SF2">
    <property type="entry name" value="FUNK1 11"/>
    <property type="match status" value="1"/>
</dbReference>
<dbReference type="InterPro" id="IPR008266">
    <property type="entry name" value="Tyr_kinase_AS"/>
</dbReference>
<evidence type="ECO:0000259" key="11">
    <source>
        <dbReference type="PROSITE" id="PS50011"/>
    </source>
</evidence>
<evidence type="ECO:0000313" key="13">
    <source>
        <dbReference type="EMBL" id="SUZ07579.1"/>
    </source>
</evidence>
<evidence type="ECO:0000256" key="10">
    <source>
        <dbReference type="SAM" id="MobiDB-lite"/>
    </source>
</evidence>
<dbReference type="PANTHER" id="PTHR38248">
    <property type="entry name" value="FUNK1 6"/>
    <property type="match status" value="1"/>
</dbReference>
<dbReference type="EMBL" id="KE373769">
    <property type="protein sequence ID" value="EPQ67214.1"/>
    <property type="molecule type" value="Genomic_DNA"/>
</dbReference>
<dbReference type="InterPro" id="IPR011009">
    <property type="entry name" value="Kinase-like_dom_sf"/>
</dbReference>
<dbReference type="OrthoDB" id="3527946at2759"/>
<evidence type="ECO:0000256" key="2">
    <source>
        <dbReference type="ARBA" id="ARBA00011534"/>
    </source>
</evidence>
<comment type="catalytic activity">
    <reaction evidence="9">
        <text>L-seryl-[protein] + ATP = O-phospho-L-seryl-[protein] + ADP + H(+)</text>
        <dbReference type="Rhea" id="RHEA:17989"/>
        <dbReference type="Rhea" id="RHEA-COMP:9863"/>
        <dbReference type="Rhea" id="RHEA-COMP:11604"/>
        <dbReference type="ChEBI" id="CHEBI:15378"/>
        <dbReference type="ChEBI" id="CHEBI:29999"/>
        <dbReference type="ChEBI" id="CHEBI:30616"/>
        <dbReference type="ChEBI" id="CHEBI:83421"/>
        <dbReference type="ChEBI" id="CHEBI:456216"/>
        <dbReference type="EC" id="2.7.11.1"/>
    </reaction>
</comment>
<dbReference type="AlphaFoldDB" id="A0A061HMW2"/>
<evidence type="ECO:0000256" key="6">
    <source>
        <dbReference type="ARBA" id="ARBA00030980"/>
    </source>
</evidence>
<evidence type="ECO:0000256" key="7">
    <source>
        <dbReference type="ARBA" id="ARBA00033194"/>
    </source>
</evidence>
<proteinExistence type="predicted"/>
<evidence type="ECO:0000256" key="9">
    <source>
        <dbReference type="ARBA" id="ARBA00048679"/>
    </source>
</evidence>
<accession>A0A061HMW2</accession>
<reference evidence="12" key="2">
    <citation type="submission" date="2013-01" db="EMBL/GenBank/DDBJ databases">
        <title>The wheat powdery mildew genome reveals unique evolution of an obligate biotroph.</title>
        <authorList>
            <person name="Oberhaensli S."/>
            <person name="Wicker T."/>
            <person name="Keller B."/>
        </authorList>
    </citation>
    <scope>NUCLEOTIDE SEQUENCE</scope>
    <source>
        <strain evidence="12">96224</strain>
    </source>
</reference>
<comment type="catalytic activity">
    <reaction evidence="8">
        <text>L-threonyl-[protein] + ATP = O-phospho-L-threonyl-[protein] + ADP + H(+)</text>
        <dbReference type="Rhea" id="RHEA:46608"/>
        <dbReference type="Rhea" id="RHEA-COMP:11060"/>
        <dbReference type="Rhea" id="RHEA-COMP:11605"/>
        <dbReference type="ChEBI" id="CHEBI:15378"/>
        <dbReference type="ChEBI" id="CHEBI:30013"/>
        <dbReference type="ChEBI" id="CHEBI:30616"/>
        <dbReference type="ChEBI" id="CHEBI:61977"/>
        <dbReference type="ChEBI" id="CHEBI:456216"/>
        <dbReference type="EC" id="2.7.11.1"/>
    </reaction>
</comment>
<dbReference type="Pfam" id="PF17667">
    <property type="entry name" value="Pkinase_fungal"/>
    <property type="match status" value="1"/>
</dbReference>
<reference evidence="13" key="3">
    <citation type="submission" date="2018-07" db="EMBL/GenBank/DDBJ databases">
        <authorList>
            <person name="Quirk P.G."/>
            <person name="Krulwich T.A."/>
        </authorList>
    </citation>
    <scope>NUCLEOTIDE SEQUENCE</scope>
    <source>
        <strain evidence="13">96224</strain>
    </source>
</reference>
<organism evidence="13">
    <name type="scientific">Blumeria graminis f. sp. tritici 96224</name>
    <dbReference type="NCBI Taxonomy" id="1268274"/>
    <lineage>
        <taxon>Eukaryota</taxon>
        <taxon>Fungi</taxon>
        <taxon>Dikarya</taxon>
        <taxon>Ascomycota</taxon>
        <taxon>Pezizomycotina</taxon>
        <taxon>Leotiomycetes</taxon>
        <taxon>Erysiphales</taxon>
        <taxon>Erysiphaceae</taxon>
        <taxon>Blumeria</taxon>
    </lineage>
</organism>
<evidence type="ECO:0000256" key="8">
    <source>
        <dbReference type="ARBA" id="ARBA00047899"/>
    </source>
</evidence>